<comment type="subunit">
    <text evidence="4 10">Homotrimer.</text>
</comment>
<organism evidence="11 12">
    <name type="scientific">Bacillus yapensis</name>
    <dbReference type="NCBI Taxonomy" id="2492960"/>
    <lineage>
        <taxon>Bacteria</taxon>
        <taxon>Bacillati</taxon>
        <taxon>Bacillota</taxon>
        <taxon>Bacilli</taxon>
        <taxon>Bacillales</taxon>
        <taxon>Bacillaceae</taxon>
        <taxon>Bacillus</taxon>
    </lineage>
</organism>
<dbReference type="NCBIfam" id="NF006875">
    <property type="entry name" value="PRK09372.1"/>
    <property type="match status" value="1"/>
</dbReference>
<dbReference type="PANTHER" id="PTHR33254:SF4">
    <property type="entry name" value="4-HYDROXY-4-METHYL-2-OXOGLUTARATE ALDOLASE 3-RELATED"/>
    <property type="match status" value="1"/>
</dbReference>
<dbReference type="AlphaFoldDB" id="A0A431WIG0"/>
<dbReference type="Proteomes" id="UP000271374">
    <property type="component" value="Unassembled WGS sequence"/>
</dbReference>
<dbReference type="PANTHER" id="PTHR33254">
    <property type="entry name" value="4-HYDROXY-4-METHYL-2-OXOGLUTARATE ALDOLASE 3-RELATED"/>
    <property type="match status" value="1"/>
</dbReference>
<keyword evidence="12" id="KW-1185">Reference proteome</keyword>
<evidence type="ECO:0000256" key="10">
    <source>
        <dbReference type="RuleBase" id="RU004338"/>
    </source>
</evidence>
<comment type="catalytic activity">
    <reaction evidence="1 10">
        <text>4-hydroxy-4-methyl-2-oxoglutarate = 2 pyruvate</text>
        <dbReference type="Rhea" id="RHEA:22748"/>
        <dbReference type="ChEBI" id="CHEBI:15361"/>
        <dbReference type="ChEBI" id="CHEBI:58276"/>
        <dbReference type="EC" id="4.1.3.17"/>
    </reaction>
</comment>
<dbReference type="SUPFAM" id="SSF89562">
    <property type="entry name" value="RraA-like"/>
    <property type="match status" value="1"/>
</dbReference>
<dbReference type="Gene3D" id="3.50.30.40">
    <property type="entry name" value="Ribonuclease E inhibitor RraA/RraA-like"/>
    <property type="match status" value="1"/>
</dbReference>
<gene>
    <name evidence="11" type="primary">rraA</name>
    <name evidence="11" type="ORF">EKG37_04595</name>
</gene>
<dbReference type="OrthoDB" id="9784786at2"/>
<dbReference type="InterPro" id="IPR010203">
    <property type="entry name" value="RraA"/>
</dbReference>
<comment type="catalytic activity">
    <reaction evidence="8 10">
        <text>oxaloacetate + H(+) = pyruvate + CO2</text>
        <dbReference type="Rhea" id="RHEA:15641"/>
        <dbReference type="ChEBI" id="CHEBI:15361"/>
        <dbReference type="ChEBI" id="CHEBI:15378"/>
        <dbReference type="ChEBI" id="CHEBI:16452"/>
        <dbReference type="ChEBI" id="CHEBI:16526"/>
        <dbReference type="EC" id="4.1.1.112"/>
    </reaction>
</comment>
<feature type="binding site" evidence="9">
    <location>
        <position position="100"/>
    </location>
    <ligand>
        <name>Mg(2+)</name>
        <dbReference type="ChEBI" id="CHEBI:18420"/>
    </ligand>
</feature>
<dbReference type="Pfam" id="PF03737">
    <property type="entry name" value="RraA-like"/>
    <property type="match status" value="1"/>
</dbReference>
<dbReference type="GO" id="GO:0008428">
    <property type="term" value="F:ribonuclease inhibitor activity"/>
    <property type="evidence" value="ECO:0007669"/>
    <property type="project" value="InterPro"/>
</dbReference>
<evidence type="ECO:0000256" key="9">
    <source>
        <dbReference type="PIRSR" id="PIRSR605493-1"/>
    </source>
</evidence>
<evidence type="ECO:0000256" key="4">
    <source>
        <dbReference type="ARBA" id="ARBA00011233"/>
    </source>
</evidence>
<reference evidence="11 12" key="1">
    <citation type="submission" date="2018-12" db="EMBL/GenBank/DDBJ databases">
        <title>Bacillus yapensis draft genome sequence.</title>
        <authorList>
            <person name="Yu L."/>
            <person name="Xu X."/>
            <person name="Tang X."/>
        </authorList>
    </citation>
    <scope>NUCLEOTIDE SEQUENCE [LARGE SCALE GENOMIC DNA]</scope>
    <source>
        <strain evidence="11 12">XXST-01</strain>
    </source>
</reference>
<dbReference type="GO" id="GO:0051252">
    <property type="term" value="P:regulation of RNA metabolic process"/>
    <property type="evidence" value="ECO:0007669"/>
    <property type="project" value="InterPro"/>
</dbReference>
<evidence type="ECO:0000256" key="6">
    <source>
        <dbReference type="ARBA" id="ARBA00023239"/>
    </source>
</evidence>
<feature type="binding site" evidence="9">
    <location>
        <position position="99"/>
    </location>
    <ligand>
        <name>substrate</name>
    </ligand>
</feature>
<name>A0A431WIG0_9BACI</name>
<dbReference type="EC" id="4.1.3.17" evidence="10"/>
<keyword evidence="5 9" id="KW-0479">Metal-binding</keyword>
<evidence type="ECO:0000256" key="8">
    <source>
        <dbReference type="ARBA" id="ARBA00047973"/>
    </source>
</evidence>
<keyword evidence="6 10" id="KW-0456">Lyase</keyword>
<evidence type="ECO:0000256" key="1">
    <source>
        <dbReference type="ARBA" id="ARBA00001342"/>
    </source>
</evidence>
<comment type="similarity">
    <text evidence="3 10">Belongs to the class II aldolase/RraA-like family.</text>
</comment>
<accession>A0A431WIG0</accession>
<sequence length="168" mass="18428">MKQIKTSDLCDQFHRELYICEKVFKSYGKIKTFSGPITTVKIYDNHNEVFMKAIEIAEPGSVIILDGIQSKPCAWMGDRKAGIAANRGIAGIIINGYVRDIEGLANLDIGVLALGSHPLSSRFATKKEKDGIRDTTLDFGGIDWTPGHYVYVDSDGIVVSAINFSEQG</sequence>
<evidence type="ECO:0000256" key="7">
    <source>
        <dbReference type="ARBA" id="ARBA00025046"/>
    </source>
</evidence>
<dbReference type="GO" id="GO:0046872">
    <property type="term" value="F:metal ion binding"/>
    <property type="evidence" value="ECO:0007669"/>
    <property type="project" value="UniProtKB-KW"/>
</dbReference>
<evidence type="ECO:0000313" key="12">
    <source>
        <dbReference type="Proteomes" id="UP000271374"/>
    </source>
</evidence>
<comment type="cofactor">
    <cofactor evidence="2 10">
        <name>a divalent metal cation</name>
        <dbReference type="ChEBI" id="CHEBI:60240"/>
    </cofactor>
</comment>
<dbReference type="NCBIfam" id="TIGR01935">
    <property type="entry name" value="NOT-MenG"/>
    <property type="match status" value="1"/>
</dbReference>
<dbReference type="GO" id="GO:0047443">
    <property type="term" value="F:4-hydroxy-4-methyl-2-oxoglutarate aldolase activity"/>
    <property type="evidence" value="ECO:0007669"/>
    <property type="project" value="UniProtKB-EC"/>
</dbReference>
<evidence type="ECO:0000256" key="3">
    <source>
        <dbReference type="ARBA" id="ARBA00008621"/>
    </source>
</evidence>
<dbReference type="GO" id="GO:0008948">
    <property type="term" value="F:oxaloacetate decarboxylase activity"/>
    <property type="evidence" value="ECO:0007669"/>
    <property type="project" value="UniProtKB-EC"/>
</dbReference>
<dbReference type="InterPro" id="IPR036704">
    <property type="entry name" value="RraA/RraA-like_sf"/>
</dbReference>
<dbReference type="RefSeq" id="WP_126406838.1">
    <property type="nucleotide sequence ID" value="NZ_RXNT01000003.1"/>
</dbReference>
<dbReference type="CDD" id="cd16841">
    <property type="entry name" value="RraA_family"/>
    <property type="match status" value="1"/>
</dbReference>
<comment type="caution">
    <text evidence="11">The sequence shown here is derived from an EMBL/GenBank/DDBJ whole genome shotgun (WGS) entry which is preliminary data.</text>
</comment>
<protein>
    <recommendedName>
        <fullName evidence="10">4-hydroxy-4-methyl-2-oxoglutarate aldolase</fullName>
        <shortName evidence="10">HMG aldolase</shortName>
        <ecNumber evidence="10">4.1.1.112</ecNumber>
        <ecNumber evidence="10">4.1.3.17</ecNumber>
    </recommendedName>
    <alternativeName>
        <fullName evidence="10">Oxaloacetate decarboxylase</fullName>
    </alternativeName>
</protein>
<evidence type="ECO:0000313" key="11">
    <source>
        <dbReference type="EMBL" id="RTR35168.1"/>
    </source>
</evidence>
<dbReference type="InterPro" id="IPR005493">
    <property type="entry name" value="RraA/RraA-like"/>
</dbReference>
<evidence type="ECO:0000256" key="2">
    <source>
        <dbReference type="ARBA" id="ARBA00001968"/>
    </source>
</evidence>
<dbReference type="EC" id="4.1.1.112" evidence="10"/>
<proteinExistence type="inferred from homology"/>
<comment type="function">
    <text evidence="7 10">Catalyzes the aldol cleavage of 4-hydroxy-4-methyl-2-oxoglutarate (HMG) into 2 molecules of pyruvate. Also contains a secondary oxaloacetate (OAA) decarboxylase activity due to the common pyruvate enolate transition state formed following C-C bond cleavage in the retro-aldol and decarboxylation reactions.</text>
</comment>
<dbReference type="EMBL" id="RXNT01000003">
    <property type="protein sequence ID" value="RTR35168.1"/>
    <property type="molecule type" value="Genomic_DNA"/>
</dbReference>
<keyword evidence="9" id="KW-0460">Magnesium</keyword>
<evidence type="ECO:0000256" key="5">
    <source>
        <dbReference type="ARBA" id="ARBA00022723"/>
    </source>
</evidence>
<comment type="cofactor">
    <cofactor evidence="9">
        <name>Mg(2+)</name>
        <dbReference type="ChEBI" id="CHEBI:18420"/>
    </cofactor>
</comment>